<dbReference type="GO" id="GO:0071555">
    <property type="term" value="P:cell wall organization"/>
    <property type="evidence" value="ECO:0007669"/>
    <property type="project" value="UniProtKB-KW"/>
</dbReference>
<dbReference type="InterPro" id="IPR011761">
    <property type="entry name" value="ATP-grasp"/>
</dbReference>
<evidence type="ECO:0000259" key="15">
    <source>
        <dbReference type="PROSITE" id="PS50975"/>
    </source>
</evidence>
<proteinExistence type="inferred from homology"/>
<reference evidence="16" key="1">
    <citation type="journal article" date="2020" name="mSystems">
        <title>Genome- and Community-Level Interaction Insights into Carbon Utilization and Element Cycling Functions of Hydrothermarchaeota in Hydrothermal Sediment.</title>
        <authorList>
            <person name="Zhou Z."/>
            <person name="Liu Y."/>
            <person name="Xu W."/>
            <person name="Pan J."/>
            <person name="Luo Z.H."/>
            <person name="Li M."/>
        </authorList>
    </citation>
    <scope>NUCLEOTIDE SEQUENCE [LARGE SCALE GENOMIC DNA]</scope>
    <source>
        <strain evidence="16">HyVt-503</strain>
    </source>
</reference>
<evidence type="ECO:0000256" key="1">
    <source>
        <dbReference type="ARBA" id="ARBA00001936"/>
    </source>
</evidence>
<comment type="similarity">
    <text evidence="4">Belongs to the D-alanine--D-alanine ligase family.</text>
</comment>
<comment type="subcellular location">
    <subcellularLocation>
        <location evidence="3">Cytoplasm</location>
    </subcellularLocation>
</comment>
<organism evidence="16">
    <name type="scientific">Dissulfuribacter thermophilus</name>
    <dbReference type="NCBI Taxonomy" id="1156395"/>
    <lineage>
        <taxon>Bacteria</taxon>
        <taxon>Pseudomonadati</taxon>
        <taxon>Thermodesulfobacteriota</taxon>
        <taxon>Dissulfuribacteria</taxon>
        <taxon>Dissulfuribacterales</taxon>
        <taxon>Dissulfuribacteraceae</taxon>
        <taxon>Dissulfuribacter</taxon>
    </lineage>
</organism>
<dbReference type="InterPro" id="IPR016185">
    <property type="entry name" value="PreATP-grasp_dom_sf"/>
</dbReference>
<keyword evidence="11" id="KW-0573">Peptidoglycan synthesis</keyword>
<dbReference type="InterPro" id="IPR013815">
    <property type="entry name" value="ATP_grasp_subdomain_1"/>
</dbReference>
<dbReference type="EMBL" id="DRND01000209">
    <property type="protein sequence ID" value="HFC46740.1"/>
    <property type="molecule type" value="Genomic_DNA"/>
</dbReference>
<sequence>MEVKSPLRIALIAGGVSAEREVSLKGARQIRAALKRLGYDVQEFDPQTDLARLVKEAYRLDCALLVLHGPFGEDGRMQGFLDMIGLPYQGSGVLGSAIAMDKHLAKTIYAANGIPTPGWRLLTRLVEEGDLQAIIDSLGLPLMVKPKTQGSSIGMGIARDVDGLKALVESAFEWDDELIVEEFIQGRELSVG</sequence>
<keyword evidence="6" id="KW-0963">Cytoplasm</keyword>
<evidence type="ECO:0000256" key="14">
    <source>
        <dbReference type="PROSITE-ProRule" id="PRU00409"/>
    </source>
</evidence>
<dbReference type="Proteomes" id="UP000885797">
    <property type="component" value="Unassembled WGS sequence"/>
</dbReference>
<keyword evidence="7 16" id="KW-0436">Ligase</keyword>
<accession>A0A7V2SYK9</accession>
<dbReference type="EC" id="6.3.2.4" evidence="5"/>
<evidence type="ECO:0000256" key="5">
    <source>
        <dbReference type="ARBA" id="ARBA00012216"/>
    </source>
</evidence>
<dbReference type="SUPFAM" id="SSF52440">
    <property type="entry name" value="PreATP-grasp domain"/>
    <property type="match status" value="1"/>
</dbReference>
<dbReference type="InterPro" id="IPR011095">
    <property type="entry name" value="Dala_Dala_lig_C"/>
</dbReference>
<comment type="cofactor">
    <cofactor evidence="1">
        <name>Mn(2+)</name>
        <dbReference type="ChEBI" id="CHEBI:29035"/>
    </cofactor>
</comment>
<feature type="domain" description="ATP-grasp" evidence="15">
    <location>
        <begin position="106"/>
        <end position="188"/>
    </location>
</feature>
<feature type="non-terminal residue" evidence="16">
    <location>
        <position position="192"/>
    </location>
</feature>
<dbReference type="PANTHER" id="PTHR23132:SF23">
    <property type="entry name" value="D-ALANINE--D-ALANINE LIGASE B"/>
    <property type="match status" value="1"/>
</dbReference>
<evidence type="ECO:0000256" key="2">
    <source>
        <dbReference type="ARBA" id="ARBA00001946"/>
    </source>
</evidence>
<dbReference type="Gene3D" id="3.40.50.20">
    <property type="match status" value="1"/>
</dbReference>
<dbReference type="Pfam" id="PF01820">
    <property type="entry name" value="Dala_Dala_lig_N"/>
    <property type="match status" value="1"/>
</dbReference>
<dbReference type="Pfam" id="PF07478">
    <property type="entry name" value="Dala_Dala_lig_C"/>
    <property type="match status" value="1"/>
</dbReference>
<dbReference type="GO" id="GO:0009252">
    <property type="term" value="P:peptidoglycan biosynthetic process"/>
    <property type="evidence" value="ECO:0007669"/>
    <property type="project" value="UniProtKB-KW"/>
</dbReference>
<dbReference type="InterPro" id="IPR011127">
    <property type="entry name" value="Dala_Dala_lig_N"/>
</dbReference>
<comment type="cofactor">
    <cofactor evidence="2">
        <name>Mg(2+)</name>
        <dbReference type="ChEBI" id="CHEBI:18420"/>
    </cofactor>
</comment>
<dbReference type="PROSITE" id="PS00843">
    <property type="entry name" value="DALA_DALA_LIGASE_1"/>
    <property type="match status" value="1"/>
</dbReference>
<evidence type="ECO:0000256" key="6">
    <source>
        <dbReference type="ARBA" id="ARBA00022490"/>
    </source>
</evidence>
<evidence type="ECO:0000313" key="16">
    <source>
        <dbReference type="EMBL" id="HFC46740.1"/>
    </source>
</evidence>
<gene>
    <name evidence="16" type="ORF">ENJ63_02535</name>
</gene>
<dbReference type="PROSITE" id="PS50975">
    <property type="entry name" value="ATP_GRASP"/>
    <property type="match status" value="1"/>
</dbReference>
<evidence type="ECO:0000256" key="4">
    <source>
        <dbReference type="ARBA" id="ARBA00010871"/>
    </source>
</evidence>
<dbReference type="Gene3D" id="3.30.1490.20">
    <property type="entry name" value="ATP-grasp fold, A domain"/>
    <property type="match status" value="1"/>
</dbReference>
<keyword evidence="8 14" id="KW-0547">Nucleotide-binding</keyword>
<dbReference type="AlphaFoldDB" id="A0A7V2SYK9"/>
<evidence type="ECO:0000256" key="8">
    <source>
        <dbReference type="ARBA" id="ARBA00022741"/>
    </source>
</evidence>
<keyword evidence="9 14" id="KW-0067">ATP-binding</keyword>
<name>A0A7V2SYK9_9BACT</name>
<dbReference type="GO" id="GO:0005737">
    <property type="term" value="C:cytoplasm"/>
    <property type="evidence" value="ECO:0007669"/>
    <property type="project" value="UniProtKB-SubCell"/>
</dbReference>
<dbReference type="SUPFAM" id="SSF56059">
    <property type="entry name" value="Glutathione synthetase ATP-binding domain-like"/>
    <property type="match status" value="1"/>
</dbReference>
<protein>
    <recommendedName>
        <fullName evidence="5">D-alanine--D-alanine ligase</fullName>
        <ecNumber evidence="5">6.3.2.4</ecNumber>
    </recommendedName>
</protein>
<evidence type="ECO:0000256" key="7">
    <source>
        <dbReference type="ARBA" id="ARBA00022598"/>
    </source>
</evidence>
<evidence type="ECO:0000256" key="13">
    <source>
        <dbReference type="ARBA" id="ARBA00047614"/>
    </source>
</evidence>
<dbReference type="GO" id="GO:0005524">
    <property type="term" value="F:ATP binding"/>
    <property type="evidence" value="ECO:0007669"/>
    <property type="project" value="UniProtKB-UniRule"/>
</dbReference>
<keyword evidence="12" id="KW-0961">Cell wall biogenesis/degradation</keyword>
<evidence type="ECO:0000256" key="10">
    <source>
        <dbReference type="ARBA" id="ARBA00022960"/>
    </source>
</evidence>
<dbReference type="GO" id="GO:0046872">
    <property type="term" value="F:metal ion binding"/>
    <property type="evidence" value="ECO:0007669"/>
    <property type="project" value="InterPro"/>
</dbReference>
<evidence type="ECO:0000256" key="9">
    <source>
        <dbReference type="ARBA" id="ARBA00022840"/>
    </source>
</evidence>
<dbReference type="PANTHER" id="PTHR23132">
    <property type="entry name" value="D-ALANINE--D-ALANINE LIGASE"/>
    <property type="match status" value="1"/>
</dbReference>
<evidence type="ECO:0000256" key="3">
    <source>
        <dbReference type="ARBA" id="ARBA00004496"/>
    </source>
</evidence>
<dbReference type="GO" id="GO:0008360">
    <property type="term" value="P:regulation of cell shape"/>
    <property type="evidence" value="ECO:0007669"/>
    <property type="project" value="UniProtKB-KW"/>
</dbReference>
<dbReference type="InterPro" id="IPR000291">
    <property type="entry name" value="D-Ala_lig_Van_CS"/>
</dbReference>
<dbReference type="GO" id="GO:0008716">
    <property type="term" value="F:D-alanine-D-alanine ligase activity"/>
    <property type="evidence" value="ECO:0007669"/>
    <property type="project" value="UniProtKB-EC"/>
</dbReference>
<dbReference type="Gene3D" id="3.30.470.20">
    <property type="entry name" value="ATP-grasp fold, B domain"/>
    <property type="match status" value="1"/>
</dbReference>
<evidence type="ECO:0000256" key="11">
    <source>
        <dbReference type="ARBA" id="ARBA00022984"/>
    </source>
</evidence>
<comment type="catalytic activity">
    <reaction evidence="13">
        <text>2 D-alanine + ATP = D-alanyl-D-alanine + ADP + phosphate + H(+)</text>
        <dbReference type="Rhea" id="RHEA:11224"/>
        <dbReference type="ChEBI" id="CHEBI:15378"/>
        <dbReference type="ChEBI" id="CHEBI:30616"/>
        <dbReference type="ChEBI" id="CHEBI:43474"/>
        <dbReference type="ChEBI" id="CHEBI:57416"/>
        <dbReference type="ChEBI" id="CHEBI:57822"/>
        <dbReference type="ChEBI" id="CHEBI:456216"/>
        <dbReference type="EC" id="6.3.2.4"/>
    </reaction>
</comment>
<evidence type="ECO:0000256" key="12">
    <source>
        <dbReference type="ARBA" id="ARBA00023316"/>
    </source>
</evidence>
<keyword evidence="10" id="KW-0133">Cell shape</keyword>
<comment type="caution">
    <text evidence="16">The sequence shown here is derived from an EMBL/GenBank/DDBJ whole genome shotgun (WGS) entry which is preliminary data.</text>
</comment>